<dbReference type="Proteomes" id="UP001500909">
    <property type="component" value="Unassembled WGS sequence"/>
</dbReference>
<keyword evidence="2" id="KW-1133">Transmembrane helix</keyword>
<dbReference type="Pfam" id="PF13400">
    <property type="entry name" value="Tad"/>
    <property type="match status" value="1"/>
</dbReference>
<organism evidence="4 5">
    <name type="scientific">Streptomyces olivaceiscleroticus</name>
    <dbReference type="NCBI Taxonomy" id="68245"/>
    <lineage>
        <taxon>Bacteria</taxon>
        <taxon>Bacillati</taxon>
        <taxon>Actinomycetota</taxon>
        <taxon>Actinomycetes</taxon>
        <taxon>Kitasatosporales</taxon>
        <taxon>Streptomycetaceae</taxon>
        <taxon>Streptomyces</taxon>
    </lineage>
</organism>
<gene>
    <name evidence="4" type="ORF">GCM10010361_72810</name>
</gene>
<name>A0ABN1BFI7_9ACTN</name>
<evidence type="ECO:0000256" key="1">
    <source>
        <dbReference type="SAM" id="MobiDB-lite"/>
    </source>
</evidence>
<keyword evidence="2" id="KW-0472">Membrane</keyword>
<feature type="compositionally biased region" description="Basic and acidic residues" evidence="1">
    <location>
        <begin position="1"/>
        <end position="12"/>
    </location>
</feature>
<feature type="region of interest" description="Disordered" evidence="1">
    <location>
        <begin position="114"/>
        <end position="152"/>
    </location>
</feature>
<comment type="caution">
    <text evidence="4">The sequence shown here is derived from an EMBL/GenBank/DDBJ whole genome shotgun (WGS) entry which is preliminary data.</text>
</comment>
<accession>A0ABN1BFI7</accession>
<keyword evidence="5" id="KW-1185">Reference proteome</keyword>
<sequence length="152" mass="15713">MLRRRWGGERRRSGGSRRRTGDEGAATVCAAVGAMALCVVFAVVLALGQAAIARHRAGAAADLAALAAAGRSLYGETEACDAARRVASAQHARLVRCSVRAEIADVSAESRAGPFTPRIRSRAGPSDTPLNPVTPASLIGPAGPTAPRFQNR</sequence>
<keyword evidence="2" id="KW-0812">Transmembrane</keyword>
<evidence type="ECO:0000256" key="2">
    <source>
        <dbReference type="SAM" id="Phobius"/>
    </source>
</evidence>
<evidence type="ECO:0000313" key="5">
    <source>
        <dbReference type="Proteomes" id="UP001500909"/>
    </source>
</evidence>
<protein>
    <recommendedName>
        <fullName evidence="3">Putative Flp pilus-assembly TadG-like N-terminal domain-containing protein</fullName>
    </recommendedName>
</protein>
<feature type="transmembrane region" description="Helical" evidence="2">
    <location>
        <begin position="21"/>
        <end position="47"/>
    </location>
</feature>
<feature type="domain" description="Putative Flp pilus-assembly TadG-like N-terminal" evidence="3">
    <location>
        <begin position="24"/>
        <end position="70"/>
    </location>
</feature>
<evidence type="ECO:0000259" key="3">
    <source>
        <dbReference type="Pfam" id="PF13400"/>
    </source>
</evidence>
<reference evidence="4 5" key="1">
    <citation type="journal article" date="2019" name="Int. J. Syst. Evol. Microbiol.">
        <title>The Global Catalogue of Microorganisms (GCM) 10K type strain sequencing project: providing services to taxonomists for standard genome sequencing and annotation.</title>
        <authorList>
            <consortium name="The Broad Institute Genomics Platform"/>
            <consortium name="The Broad Institute Genome Sequencing Center for Infectious Disease"/>
            <person name="Wu L."/>
            <person name="Ma J."/>
        </authorList>
    </citation>
    <scope>NUCLEOTIDE SEQUENCE [LARGE SCALE GENOMIC DNA]</scope>
    <source>
        <strain evidence="4 5">JCM 4805</strain>
    </source>
</reference>
<dbReference type="InterPro" id="IPR021202">
    <property type="entry name" value="Rv3654c-like"/>
</dbReference>
<dbReference type="EMBL" id="BAAABY010000057">
    <property type="protein sequence ID" value="GAA0496719.1"/>
    <property type="molecule type" value="Genomic_DNA"/>
</dbReference>
<proteinExistence type="predicted"/>
<feature type="region of interest" description="Disordered" evidence="1">
    <location>
        <begin position="1"/>
        <end position="21"/>
    </location>
</feature>
<dbReference type="NCBIfam" id="TIGR03816">
    <property type="entry name" value="tadE_like_DECH"/>
    <property type="match status" value="1"/>
</dbReference>
<evidence type="ECO:0000313" key="4">
    <source>
        <dbReference type="EMBL" id="GAA0496719.1"/>
    </source>
</evidence>
<dbReference type="InterPro" id="IPR028087">
    <property type="entry name" value="Tad_N"/>
</dbReference>